<dbReference type="EMBL" id="CAIIXF020000010">
    <property type="protein sequence ID" value="CAH1795766.1"/>
    <property type="molecule type" value="Genomic_DNA"/>
</dbReference>
<dbReference type="Gene3D" id="2.10.70.10">
    <property type="entry name" value="Complement Module, domain 1"/>
    <property type="match status" value="1"/>
</dbReference>
<dbReference type="InterPro" id="IPR000436">
    <property type="entry name" value="Sushi_SCR_CCP_dom"/>
</dbReference>
<comment type="caution">
    <text evidence="2">The sequence shown here is derived from an EMBL/GenBank/DDBJ whole genome shotgun (WGS) entry which is preliminary data.</text>
</comment>
<dbReference type="PROSITE" id="PS50948">
    <property type="entry name" value="PAN"/>
    <property type="match status" value="1"/>
</dbReference>
<proteinExistence type="predicted"/>
<dbReference type="Pfam" id="PF00024">
    <property type="entry name" value="PAN_1"/>
    <property type="match status" value="1"/>
</dbReference>
<evidence type="ECO:0000256" key="1">
    <source>
        <dbReference type="PROSITE-ProRule" id="PRU00302"/>
    </source>
</evidence>
<dbReference type="CDD" id="cd00033">
    <property type="entry name" value="CCP"/>
    <property type="match status" value="1"/>
</dbReference>
<dbReference type="OrthoDB" id="5804959at2759"/>
<dbReference type="PROSITE" id="PS50923">
    <property type="entry name" value="SUSHI"/>
    <property type="match status" value="1"/>
</dbReference>
<keyword evidence="1" id="KW-0768">Sushi</keyword>
<dbReference type="SUPFAM" id="SSF57414">
    <property type="entry name" value="Hairpin loop containing domain-like"/>
    <property type="match status" value="1"/>
</dbReference>
<dbReference type="InterPro" id="IPR003609">
    <property type="entry name" value="Pan_app"/>
</dbReference>
<dbReference type="Gene3D" id="3.50.4.10">
    <property type="entry name" value="Hepatocyte Growth Factor"/>
    <property type="match status" value="1"/>
</dbReference>
<dbReference type="SMART" id="SM00032">
    <property type="entry name" value="CCP"/>
    <property type="match status" value="1"/>
</dbReference>
<evidence type="ECO:0000313" key="2">
    <source>
        <dbReference type="EMBL" id="CAH1795766.1"/>
    </source>
</evidence>
<evidence type="ECO:0000313" key="3">
    <source>
        <dbReference type="Proteomes" id="UP000749559"/>
    </source>
</evidence>
<comment type="caution">
    <text evidence="1">Lacks conserved residue(s) required for the propagation of feature annotation.</text>
</comment>
<accession>A0A8J1TV24</accession>
<protein>
    <submittedName>
        <fullName evidence="2">Uncharacterized protein</fullName>
    </submittedName>
</protein>
<name>A0A8J1TV24_OWEFU</name>
<gene>
    <name evidence="2" type="ORF">OFUS_LOCUS20259</name>
</gene>
<sequence length="167" mass="18692">MDFSQCASLTLIFSLLEYYIVAARNCNYFSLGQSGARLDGFTISTTTIPTMTGCVRICLSEPNCQSFSYSEDLGSCRTSNMISTVLSLSPGWDYFKMEMPPDLPPPKKVRCPSYPRVQGGDVVDETVEPVEGNILTYRCRTGFYQIKSNKVTCQKDGRWSEAPLCLW</sequence>
<dbReference type="AlphaFoldDB" id="A0A8J1TV24"/>
<dbReference type="Pfam" id="PF00084">
    <property type="entry name" value="Sushi"/>
    <property type="match status" value="1"/>
</dbReference>
<reference evidence="2" key="1">
    <citation type="submission" date="2022-03" db="EMBL/GenBank/DDBJ databases">
        <authorList>
            <person name="Martin C."/>
        </authorList>
    </citation>
    <scope>NUCLEOTIDE SEQUENCE</scope>
</reference>
<dbReference type="InterPro" id="IPR035976">
    <property type="entry name" value="Sushi/SCR/CCP_sf"/>
</dbReference>
<dbReference type="Proteomes" id="UP000749559">
    <property type="component" value="Unassembled WGS sequence"/>
</dbReference>
<dbReference type="SUPFAM" id="SSF57535">
    <property type="entry name" value="Complement control module/SCR domain"/>
    <property type="match status" value="1"/>
</dbReference>
<keyword evidence="3" id="KW-1185">Reference proteome</keyword>
<organism evidence="2 3">
    <name type="scientific">Owenia fusiformis</name>
    <name type="common">Polychaete worm</name>
    <dbReference type="NCBI Taxonomy" id="6347"/>
    <lineage>
        <taxon>Eukaryota</taxon>
        <taxon>Metazoa</taxon>
        <taxon>Spiralia</taxon>
        <taxon>Lophotrochozoa</taxon>
        <taxon>Annelida</taxon>
        <taxon>Polychaeta</taxon>
        <taxon>Sedentaria</taxon>
        <taxon>Canalipalpata</taxon>
        <taxon>Sabellida</taxon>
        <taxon>Oweniida</taxon>
        <taxon>Oweniidae</taxon>
        <taxon>Owenia</taxon>
    </lineage>
</organism>